<dbReference type="InterPro" id="IPR000938">
    <property type="entry name" value="CAP-Gly_domain"/>
</dbReference>
<dbReference type="SMART" id="SM01052">
    <property type="entry name" value="CAP_GLY"/>
    <property type="match status" value="1"/>
</dbReference>
<dbReference type="EMBL" id="CAJOAZ010007704">
    <property type="protein sequence ID" value="CAF4168777.1"/>
    <property type="molecule type" value="Genomic_DNA"/>
</dbReference>
<dbReference type="Pfam" id="PF01302">
    <property type="entry name" value="CAP_GLY"/>
    <property type="match status" value="1"/>
</dbReference>
<dbReference type="Gene3D" id="2.30.30.190">
    <property type="entry name" value="CAP Gly-rich-like domain"/>
    <property type="match status" value="1"/>
</dbReference>
<dbReference type="Proteomes" id="UP000663881">
    <property type="component" value="Unassembled WGS sequence"/>
</dbReference>
<organism evidence="2 5">
    <name type="scientific">Adineta steineri</name>
    <dbReference type="NCBI Taxonomy" id="433720"/>
    <lineage>
        <taxon>Eukaryota</taxon>
        <taxon>Metazoa</taxon>
        <taxon>Spiralia</taxon>
        <taxon>Gnathifera</taxon>
        <taxon>Rotifera</taxon>
        <taxon>Eurotatoria</taxon>
        <taxon>Bdelloidea</taxon>
        <taxon>Adinetida</taxon>
        <taxon>Adinetidae</taxon>
        <taxon>Adineta</taxon>
    </lineage>
</organism>
<feature type="domain" description="CAP-Gly" evidence="1">
    <location>
        <begin position="158"/>
        <end position="227"/>
    </location>
</feature>
<gene>
    <name evidence="2" type="ORF">JYZ213_LOCUS27925</name>
    <name evidence="3" type="ORF">OKA104_LOCUS1893</name>
    <name evidence="4" type="ORF">OXD698_LOCUS39041</name>
</gene>
<name>A0A814XRR9_9BILA</name>
<dbReference type="Proteomes" id="UP000663844">
    <property type="component" value="Unassembled WGS sequence"/>
</dbReference>
<evidence type="ECO:0000313" key="2">
    <source>
        <dbReference type="EMBL" id="CAF1219573.1"/>
    </source>
</evidence>
<dbReference type="EMBL" id="CAJOAY010000048">
    <property type="protein sequence ID" value="CAF3508206.1"/>
    <property type="molecule type" value="Genomic_DNA"/>
</dbReference>
<evidence type="ECO:0000259" key="1">
    <source>
        <dbReference type="SMART" id="SM01052"/>
    </source>
</evidence>
<dbReference type="EMBL" id="CAJNOG010000396">
    <property type="protein sequence ID" value="CAF1219573.1"/>
    <property type="molecule type" value="Genomic_DNA"/>
</dbReference>
<evidence type="ECO:0000313" key="5">
    <source>
        <dbReference type="Proteomes" id="UP000663845"/>
    </source>
</evidence>
<proteinExistence type="predicted"/>
<dbReference type="AlphaFoldDB" id="A0A814XRR9"/>
<protein>
    <recommendedName>
        <fullName evidence="1">CAP-Gly domain-containing protein</fullName>
    </recommendedName>
</protein>
<evidence type="ECO:0000313" key="4">
    <source>
        <dbReference type="EMBL" id="CAF4168777.1"/>
    </source>
</evidence>
<sequence>MSNDLILKIECNLKSFYCKRRFPINEWSLGDFRLYIEQLLDINIENVIILLHSQELTIDRDNDLLCKIEDLFEHDTIIIESHCPADDIDDVNRLPEKYRMSDEVYAQRRGTLKDYLQRNKLGKYSDHCLSLQSLSNNNNQQKQKLREMNRLKLKRIQIGMRVEVNEPMLNKRYGEVVYIGILRGICEEFIGVVFDEPVGDSNGCDGIIRYFDAKRKYASFIRPEYIEIMIDNVNKNDEINDL</sequence>
<reference evidence="2" key="1">
    <citation type="submission" date="2021-02" db="EMBL/GenBank/DDBJ databases">
        <authorList>
            <person name="Nowell W R."/>
        </authorList>
    </citation>
    <scope>NUCLEOTIDE SEQUENCE</scope>
</reference>
<dbReference type="Proteomes" id="UP000663845">
    <property type="component" value="Unassembled WGS sequence"/>
</dbReference>
<accession>A0A814XRR9</accession>
<evidence type="ECO:0000313" key="3">
    <source>
        <dbReference type="EMBL" id="CAF3508206.1"/>
    </source>
</evidence>
<dbReference type="SUPFAM" id="SSF74924">
    <property type="entry name" value="Cap-Gly domain"/>
    <property type="match status" value="1"/>
</dbReference>
<comment type="caution">
    <text evidence="2">The sequence shown here is derived from an EMBL/GenBank/DDBJ whole genome shotgun (WGS) entry which is preliminary data.</text>
</comment>
<dbReference type="InterPro" id="IPR036859">
    <property type="entry name" value="CAP-Gly_dom_sf"/>
</dbReference>